<evidence type="ECO:0000313" key="2">
    <source>
        <dbReference type="EMBL" id="PGH56952.1"/>
    </source>
</evidence>
<name>A0A2B8BHT5_9PROT</name>
<evidence type="ECO:0008006" key="4">
    <source>
        <dbReference type="Google" id="ProtNLM"/>
    </source>
</evidence>
<feature type="signal peptide" evidence="1">
    <location>
        <begin position="1"/>
        <end position="25"/>
    </location>
</feature>
<accession>A0A2B8BHT5</accession>
<dbReference type="OrthoDB" id="7348069at2"/>
<reference evidence="3" key="1">
    <citation type="submission" date="2017-10" db="EMBL/GenBank/DDBJ databases">
        <authorList>
            <person name="Kravchenko I.K."/>
            <person name="Grouzdev D.S."/>
        </authorList>
    </citation>
    <scope>NUCLEOTIDE SEQUENCE [LARGE SCALE GENOMIC DNA]</scope>
    <source>
        <strain evidence="3">B2</strain>
    </source>
</reference>
<proteinExistence type="predicted"/>
<dbReference type="EMBL" id="PDKW01000040">
    <property type="protein sequence ID" value="PGH56952.1"/>
    <property type="molecule type" value="Genomic_DNA"/>
</dbReference>
<gene>
    <name evidence="2" type="ORF">CRT60_10625</name>
</gene>
<protein>
    <recommendedName>
        <fullName evidence="4">Lipoprotein</fullName>
    </recommendedName>
</protein>
<dbReference type="Proteomes" id="UP000225379">
    <property type="component" value="Unassembled WGS sequence"/>
</dbReference>
<sequence length="145" mass="16043">MTIGRQRMILAWRGGLLAAATLLSASCANPQAELALRAPEAMVGMSKGSLLSCAGVPERSAVNGDAEFLVYTRRQTLVDRDVDWEPSPWLGPRGPLLWQPDVTTWSRTYSCEATFELHGGRVTAVRYNDRRDPTLCYQIVGNCMR</sequence>
<keyword evidence="1" id="KW-0732">Signal</keyword>
<dbReference type="PROSITE" id="PS51257">
    <property type="entry name" value="PROKAR_LIPOPROTEIN"/>
    <property type="match status" value="1"/>
</dbReference>
<feature type="chain" id="PRO_5012405935" description="Lipoprotein" evidence="1">
    <location>
        <begin position="26"/>
        <end position="145"/>
    </location>
</feature>
<organism evidence="2 3">
    <name type="scientific">Azospirillum palustre</name>
    <dbReference type="NCBI Taxonomy" id="2044885"/>
    <lineage>
        <taxon>Bacteria</taxon>
        <taxon>Pseudomonadati</taxon>
        <taxon>Pseudomonadota</taxon>
        <taxon>Alphaproteobacteria</taxon>
        <taxon>Rhodospirillales</taxon>
        <taxon>Azospirillaceae</taxon>
        <taxon>Azospirillum</taxon>
    </lineage>
</organism>
<comment type="caution">
    <text evidence="2">The sequence shown here is derived from an EMBL/GenBank/DDBJ whole genome shotgun (WGS) entry which is preliminary data.</text>
</comment>
<keyword evidence="3" id="KW-1185">Reference proteome</keyword>
<dbReference type="RefSeq" id="WP_098736402.1">
    <property type="nucleotide sequence ID" value="NZ_PDKW01000040.1"/>
</dbReference>
<evidence type="ECO:0000313" key="3">
    <source>
        <dbReference type="Proteomes" id="UP000225379"/>
    </source>
</evidence>
<evidence type="ECO:0000256" key="1">
    <source>
        <dbReference type="SAM" id="SignalP"/>
    </source>
</evidence>
<dbReference type="AlphaFoldDB" id="A0A2B8BHT5"/>